<protein>
    <recommendedName>
        <fullName evidence="10">Peptidase S8/S53 domain-containing protein</fullName>
    </recommendedName>
</protein>
<name>A0AAE8MS14_9PEZI</name>
<dbReference type="InterPro" id="IPR050131">
    <property type="entry name" value="Peptidase_S8_subtilisin-like"/>
</dbReference>
<dbReference type="PANTHER" id="PTHR43806">
    <property type="entry name" value="PEPTIDASE S8"/>
    <property type="match status" value="1"/>
</dbReference>
<gene>
    <name evidence="8" type="ORF">DNG_01669</name>
</gene>
<proteinExistence type="inferred from homology"/>
<keyword evidence="3 5" id="KW-0378">Hydrolase</keyword>
<dbReference type="EMBL" id="ONZQ02000002">
    <property type="protein sequence ID" value="SPN98624.1"/>
    <property type="molecule type" value="Genomic_DNA"/>
</dbReference>
<accession>A0AAE8MS14</accession>
<evidence type="ECO:0000256" key="4">
    <source>
        <dbReference type="ARBA" id="ARBA00022825"/>
    </source>
</evidence>
<dbReference type="InterPro" id="IPR015500">
    <property type="entry name" value="Peptidase_S8_subtilisin-rel"/>
</dbReference>
<dbReference type="PROSITE" id="PS51892">
    <property type="entry name" value="SUBTILASE"/>
    <property type="match status" value="1"/>
</dbReference>
<feature type="active site" description="Charge relay system" evidence="5">
    <location>
        <position position="547"/>
    </location>
</feature>
<dbReference type="Gene3D" id="3.40.50.200">
    <property type="entry name" value="Peptidase S8/S53 domain"/>
    <property type="match status" value="1"/>
</dbReference>
<evidence type="ECO:0000256" key="5">
    <source>
        <dbReference type="PROSITE-ProRule" id="PRU01240"/>
    </source>
</evidence>
<feature type="active site" description="Charge relay system" evidence="5">
    <location>
        <position position="583"/>
    </location>
</feature>
<dbReference type="Pfam" id="PF24476">
    <property type="entry name" value="DUF7580"/>
    <property type="match status" value="1"/>
</dbReference>
<keyword evidence="4 5" id="KW-0720">Serine protease</keyword>
<organism evidence="8 9">
    <name type="scientific">Cephalotrichum gorgonifer</name>
    <dbReference type="NCBI Taxonomy" id="2041049"/>
    <lineage>
        <taxon>Eukaryota</taxon>
        <taxon>Fungi</taxon>
        <taxon>Dikarya</taxon>
        <taxon>Ascomycota</taxon>
        <taxon>Pezizomycotina</taxon>
        <taxon>Sordariomycetes</taxon>
        <taxon>Hypocreomycetidae</taxon>
        <taxon>Microascales</taxon>
        <taxon>Microascaceae</taxon>
        <taxon>Cephalotrichum</taxon>
    </lineage>
</organism>
<feature type="domain" description="DUF7580" evidence="7">
    <location>
        <begin position="166"/>
        <end position="454"/>
    </location>
</feature>
<evidence type="ECO:0000259" key="6">
    <source>
        <dbReference type="Pfam" id="PF00082"/>
    </source>
</evidence>
<dbReference type="InterPro" id="IPR023828">
    <property type="entry name" value="Peptidase_S8_Ser-AS"/>
</dbReference>
<dbReference type="AlphaFoldDB" id="A0AAE8MS14"/>
<dbReference type="PRINTS" id="PR00723">
    <property type="entry name" value="SUBTILISIN"/>
</dbReference>
<reference evidence="8" key="1">
    <citation type="submission" date="2018-03" db="EMBL/GenBank/DDBJ databases">
        <authorList>
            <person name="Guldener U."/>
        </authorList>
    </citation>
    <scope>NUCLEOTIDE SEQUENCE</scope>
</reference>
<evidence type="ECO:0000313" key="8">
    <source>
        <dbReference type="EMBL" id="SPN98624.1"/>
    </source>
</evidence>
<dbReference type="InterPro" id="IPR036852">
    <property type="entry name" value="Peptidase_S8/S53_dom_sf"/>
</dbReference>
<evidence type="ECO:0000256" key="2">
    <source>
        <dbReference type="ARBA" id="ARBA00022670"/>
    </source>
</evidence>
<evidence type="ECO:0008006" key="10">
    <source>
        <dbReference type="Google" id="ProtNLM"/>
    </source>
</evidence>
<evidence type="ECO:0000259" key="7">
    <source>
        <dbReference type="Pfam" id="PF24476"/>
    </source>
</evidence>
<dbReference type="PANTHER" id="PTHR43806:SF11">
    <property type="entry name" value="CEREVISIN-RELATED"/>
    <property type="match status" value="1"/>
</dbReference>
<sequence>MLADEIDSLNNDITILRSDFKLSIIKGKEVDLDQLADDDSGLSDLHLELQVFLAELEQLIDPQIHDIVALKPTADADALSRFPRLAALRELIKICEPQDNSDPKEKPGTSAEAGKIRWYRAVVDRFNLVLDTILGDSAGMGSLETQILDYSPQDIEAIEHASIFASTCTSLFNQMGNSAICGSPHETKLHLSGFKRGQLRMDIRTCRETGPGSVYALFTRSPEEPEISSSPFDFSHLCSNSLEKEKLQFSFNSQGMWEQALDNSAELDHTFHFSGESYSPLDELLTYEDPLKLKYRELTAVLLASSLFQLSDSPWIERQFGPDTILVPPPDNKRIHQWCPQVVCDLSPKQNITRQGDSIAAFGVLLLEIEADRKVPWTEEDHDWDSGERSNHVRLCRALRLLKDFVGDNYRHAAKACLEYDKLVEMLDHRDIKPDRKGLAVIYKCILEPLIRQLVINFSGIVPLFKEMVGPWHRFAPRKIIPASRTAKEVFLFDDDESSRRPDEQASAQKFLNNLEPFFREIMCLRNPQDSLANLSDHERIRIAVLDSGVDHEDPMIRVAAQTKRIKVRKSFISQDWQDYYGHGTHVTRLLLKTAPSAEIYVGKICDNKVMNEESMSGIAKAIDWAVDEWDAHIISLSFGFQDENDLVEEAVQRAVDKNKLIFAAASNEGGVTGRARPARHRDVICIHSSDGKGNKGGMNPTPVRNADNFATLGVAVPSKWKRAEVWKSGTSFATPIAAGFAANVLEFSNYMCADIRPMKRKLLHRKAGMEAIFQNMAEKRDEYDFVYPLRLWQEGKSREEVARVIEDILRDI</sequence>
<evidence type="ECO:0000313" key="9">
    <source>
        <dbReference type="Proteomes" id="UP001187682"/>
    </source>
</evidence>
<dbReference type="GO" id="GO:0006508">
    <property type="term" value="P:proteolysis"/>
    <property type="evidence" value="ECO:0007669"/>
    <property type="project" value="UniProtKB-KW"/>
</dbReference>
<dbReference type="InterPro" id="IPR000209">
    <property type="entry name" value="Peptidase_S8/S53_dom"/>
</dbReference>
<keyword evidence="9" id="KW-1185">Reference proteome</keyword>
<comment type="similarity">
    <text evidence="1 5">Belongs to the peptidase S8 family.</text>
</comment>
<keyword evidence="2 5" id="KW-0645">Protease</keyword>
<feature type="active site" description="Charge relay system" evidence="5">
    <location>
        <position position="732"/>
    </location>
</feature>
<dbReference type="PROSITE" id="PS00138">
    <property type="entry name" value="SUBTILASE_SER"/>
    <property type="match status" value="1"/>
</dbReference>
<comment type="caution">
    <text evidence="8">The sequence shown here is derived from an EMBL/GenBank/DDBJ whole genome shotgun (WGS) entry which is preliminary data.</text>
</comment>
<evidence type="ECO:0000256" key="1">
    <source>
        <dbReference type="ARBA" id="ARBA00011073"/>
    </source>
</evidence>
<dbReference type="GO" id="GO:0004252">
    <property type="term" value="F:serine-type endopeptidase activity"/>
    <property type="evidence" value="ECO:0007669"/>
    <property type="project" value="UniProtKB-UniRule"/>
</dbReference>
<feature type="domain" description="Peptidase S8/S53" evidence="6">
    <location>
        <begin position="541"/>
        <end position="753"/>
    </location>
</feature>
<dbReference type="Pfam" id="PF00082">
    <property type="entry name" value="Peptidase_S8"/>
    <property type="match status" value="1"/>
</dbReference>
<dbReference type="SUPFAM" id="SSF52743">
    <property type="entry name" value="Subtilisin-like"/>
    <property type="match status" value="1"/>
</dbReference>
<evidence type="ECO:0000256" key="3">
    <source>
        <dbReference type="ARBA" id="ARBA00022801"/>
    </source>
</evidence>
<dbReference type="Proteomes" id="UP001187682">
    <property type="component" value="Unassembled WGS sequence"/>
</dbReference>
<dbReference type="CDD" id="cd00306">
    <property type="entry name" value="Peptidases_S8_S53"/>
    <property type="match status" value="1"/>
</dbReference>
<dbReference type="InterPro" id="IPR056002">
    <property type="entry name" value="DUF7580"/>
</dbReference>